<comment type="similarity">
    <text evidence="1 5">Belongs to the indoleamine 2,3-dioxygenase family.</text>
</comment>
<keyword evidence="5" id="KW-0223">Dioxygenase</keyword>
<evidence type="ECO:0000313" key="7">
    <source>
        <dbReference type="EMBL" id="VEU21543.1"/>
    </source>
</evidence>
<keyword evidence="2 4" id="KW-0479">Metal-binding</keyword>
<evidence type="ECO:0000256" key="4">
    <source>
        <dbReference type="PIRSR" id="PIRSR600898-1"/>
    </source>
</evidence>
<dbReference type="GO" id="GO:0046872">
    <property type="term" value="F:metal ion binding"/>
    <property type="evidence" value="ECO:0007669"/>
    <property type="project" value="UniProtKB-UniRule"/>
</dbReference>
<feature type="binding site" description="proximal binding residue" evidence="4">
    <location>
        <position position="356"/>
    </location>
    <ligand>
        <name>heme b</name>
        <dbReference type="ChEBI" id="CHEBI:60344"/>
    </ligand>
    <ligandPart>
        <name>Fe</name>
        <dbReference type="ChEBI" id="CHEBI:18248"/>
    </ligandPart>
</feature>
<dbReference type="Proteomes" id="UP000290900">
    <property type="component" value="Unassembled WGS sequence"/>
</dbReference>
<dbReference type="InterPro" id="IPR000898">
    <property type="entry name" value="Indolamine_dOase"/>
</dbReference>
<comment type="catalytic activity">
    <reaction evidence="5">
        <text>L-tryptophan + O2 = N-formyl-L-kynurenine</text>
        <dbReference type="Rhea" id="RHEA:24536"/>
        <dbReference type="ChEBI" id="CHEBI:15379"/>
        <dbReference type="ChEBI" id="CHEBI:57912"/>
        <dbReference type="ChEBI" id="CHEBI:58629"/>
    </reaction>
</comment>
<dbReference type="Gene3D" id="1.20.58.480">
    <property type="match status" value="1"/>
</dbReference>
<protein>
    <recommendedName>
        <fullName evidence="5">Indoleamine 2,3-dioxygenase</fullName>
        <ecNumber evidence="5">1.13.11.52</ecNumber>
    </recommendedName>
</protein>
<accession>A0A448YL20</accession>
<feature type="region of interest" description="Disordered" evidence="6">
    <location>
        <begin position="376"/>
        <end position="398"/>
    </location>
</feature>
<sequence length="474" mass="53561">MPSYTYPLPDLKDYDISRKTGFLPEELPLSHLPAYYEPWELIVNNLPALLLTKRVRSMVLNLPYLTCSHLATDREYRRAYSVLGYIAHAYIWGVNEITDKLPKQIADPWLEVSEKLGLPPVATYAGLVLWNWQQIIPGEKATTDEEFLNNLKVIDTFTGSLDECWFYLVSVYFEYKGAPCISTGLDAIKHARENNPEKVKECLQALAEQIDYLGSALMKMQEMCDPHVFYFKLRPYLAGWKNMQDLGLNGVYYGDHPTPRVYSGGSNAQSSLIQTLDLLLNISHHSTGEASSSAKENPFMNSMKKYMPGKHAKFLDHLAKVNVIRDYVISHSKSDPELLLAYNAAVAMMKTFRDKHIQIVTRYIVLQAQKSRSMGSETTSTVRAGLAKARPEKKTEELRGTGGTALLPFLKQCRDETGNTAAGSWGKRLLRDGPLSSRRPLQRESTDIPLQTKKHLNLPSELDDDASSLTRGHW</sequence>
<dbReference type="GO" id="GO:0034354">
    <property type="term" value="P:'de novo' NAD+ biosynthetic process from L-tryptophan"/>
    <property type="evidence" value="ECO:0007669"/>
    <property type="project" value="TreeGrafter"/>
</dbReference>
<name>A0A448YL20_BRENA</name>
<dbReference type="Pfam" id="PF01231">
    <property type="entry name" value="IDO"/>
    <property type="match status" value="1"/>
</dbReference>
<dbReference type="EC" id="1.13.11.52" evidence="5"/>
<dbReference type="PROSITE" id="PS00876">
    <property type="entry name" value="IDO_1"/>
    <property type="match status" value="1"/>
</dbReference>
<keyword evidence="3 4" id="KW-0408">Iron</keyword>
<evidence type="ECO:0000256" key="6">
    <source>
        <dbReference type="SAM" id="MobiDB-lite"/>
    </source>
</evidence>
<proteinExistence type="inferred from homology"/>
<evidence type="ECO:0000256" key="3">
    <source>
        <dbReference type="ARBA" id="ARBA00023004"/>
    </source>
</evidence>
<keyword evidence="4 5" id="KW-0349">Heme</keyword>
<reference evidence="7 8" key="1">
    <citation type="submission" date="2018-12" db="EMBL/GenBank/DDBJ databases">
        <authorList>
            <person name="Tiukova I."/>
            <person name="Dainat J."/>
        </authorList>
    </citation>
    <scope>NUCLEOTIDE SEQUENCE [LARGE SCALE GENOMIC DNA]</scope>
</reference>
<dbReference type="AlphaFoldDB" id="A0A448YL20"/>
<organism evidence="7 8">
    <name type="scientific">Brettanomyces naardenensis</name>
    <name type="common">Yeast</name>
    <dbReference type="NCBI Taxonomy" id="13370"/>
    <lineage>
        <taxon>Eukaryota</taxon>
        <taxon>Fungi</taxon>
        <taxon>Dikarya</taxon>
        <taxon>Ascomycota</taxon>
        <taxon>Saccharomycotina</taxon>
        <taxon>Pichiomycetes</taxon>
        <taxon>Pichiales</taxon>
        <taxon>Pichiaceae</taxon>
        <taxon>Brettanomyces</taxon>
    </lineage>
</organism>
<dbReference type="FunCoup" id="A0A448YL20">
    <property type="interactions" value="148"/>
</dbReference>
<evidence type="ECO:0000256" key="2">
    <source>
        <dbReference type="ARBA" id="ARBA00022723"/>
    </source>
</evidence>
<dbReference type="PANTHER" id="PTHR28657">
    <property type="entry name" value="INDOLEAMINE 2,3-DIOXYGENASE"/>
    <property type="match status" value="1"/>
</dbReference>
<evidence type="ECO:0000256" key="5">
    <source>
        <dbReference type="RuleBase" id="RU369119"/>
    </source>
</evidence>
<feature type="compositionally biased region" description="Basic and acidic residues" evidence="6">
    <location>
        <begin position="389"/>
        <end position="398"/>
    </location>
</feature>
<keyword evidence="8" id="KW-1185">Reference proteome</keyword>
<dbReference type="PANTHER" id="PTHR28657:SF5">
    <property type="entry name" value="INDOLEAMINE 2,3-DIOXYGENASE"/>
    <property type="match status" value="1"/>
</dbReference>
<dbReference type="STRING" id="13370.A0A448YL20"/>
<gene>
    <name evidence="7" type="ORF">BRENAR_LOCUS2276</name>
</gene>
<dbReference type="EMBL" id="CAACVR010000012">
    <property type="protein sequence ID" value="VEU21543.1"/>
    <property type="molecule type" value="Genomic_DNA"/>
</dbReference>
<dbReference type="GO" id="GO:0005737">
    <property type="term" value="C:cytoplasm"/>
    <property type="evidence" value="ECO:0007669"/>
    <property type="project" value="TreeGrafter"/>
</dbReference>
<dbReference type="InterPro" id="IPR037217">
    <property type="entry name" value="Trp/Indoleamine_2_3_dOase-like"/>
</dbReference>
<evidence type="ECO:0000256" key="1">
    <source>
        <dbReference type="ARBA" id="ARBA00007119"/>
    </source>
</evidence>
<keyword evidence="5" id="KW-0560">Oxidoreductase</keyword>
<evidence type="ECO:0000313" key="8">
    <source>
        <dbReference type="Proteomes" id="UP000290900"/>
    </source>
</evidence>
<feature type="region of interest" description="Disordered" evidence="6">
    <location>
        <begin position="418"/>
        <end position="474"/>
    </location>
</feature>
<dbReference type="GO" id="GO:0019441">
    <property type="term" value="P:L-tryptophan catabolic process to kynurenine"/>
    <property type="evidence" value="ECO:0007669"/>
    <property type="project" value="UniProtKB-UniRule"/>
</dbReference>
<comment type="function">
    <text evidence="5">Produces N-formyl-kynurenine through the oxidation of tryptophan.</text>
</comment>
<dbReference type="GO" id="GO:0020037">
    <property type="term" value="F:heme binding"/>
    <property type="evidence" value="ECO:0007669"/>
    <property type="project" value="UniProtKB-UniRule"/>
</dbReference>
<dbReference type="SUPFAM" id="SSF140959">
    <property type="entry name" value="Indolic compounds 2,3-dioxygenase-like"/>
    <property type="match status" value="1"/>
</dbReference>
<dbReference type="OrthoDB" id="540174at2759"/>
<dbReference type="InParanoid" id="A0A448YL20"/>
<dbReference type="GO" id="GO:0033754">
    <property type="term" value="F:indoleamine 2,3-dioxygenase activity"/>
    <property type="evidence" value="ECO:0007669"/>
    <property type="project" value="UniProtKB-EC"/>
</dbReference>